<dbReference type="EMBL" id="JAGGNH010000050">
    <property type="protein sequence ID" value="KAJ0960939.1"/>
    <property type="molecule type" value="Genomic_DNA"/>
</dbReference>
<dbReference type="Proteomes" id="UP001085076">
    <property type="component" value="Unassembled WGS sequence"/>
</dbReference>
<dbReference type="SUPFAM" id="SSF48371">
    <property type="entry name" value="ARM repeat"/>
    <property type="match status" value="1"/>
</dbReference>
<dbReference type="PANTHER" id="PTHR12984:SF6">
    <property type="entry name" value="SCY1-LIKE PROTEIN 2"/>
    <property type="match status" value="1"/>
</dbReference>
<proteinExistence type="predicted"/>
<dbReference type="InterPro" id="IPR051177">
    <property type="entry name" value="CIK-Related_Protein"/>
</dbReference>
<protein>
    <recommendedName>
        <fullName evidence="3">SCY1-like protein 2</fullName>
    </recommendedName>
</protein>
<evidence type="ECO:0000313" key="2">
    <source>
        <dbReference type="Proteomes" id="UP001085076"/>
    </source>
</evidence>
<name>A0A9D5BUB7_9LILI</name>
<organism evidence="1 2">
    <name type="scientific">Dioscorea zingiberensis</name>
    <dbReference type="NCBI Taxonomy" id="325984"/>
    <lineage>
        <taxon>Eukaryota</taxon>
        <taxon>Viridiplantae</taxon>
        <taxon>Streptophyta</taxon>
        <taxon>Embryophyta</taxon>
        <taxon>Tracheophyta</taxon>
        <taxon>Spermatophyta</taxon>
        <taxon>Magnoliopsida</taxon>
        <taxon>Liliopsida</taxon>
        <taxon>Dioscoreales</taxon>
        <taxon>Dioscoreaceae</taxon>
        <taxon>Dioscorea</taxon>
    </lineage>
</organism>
<dbReference type="InterPro" id="IPR016024">
    <property type="entry name" value="ARM-type_fold"/>
</dbReference>
<accession>A0A9D5BUB7</accession>
<dbReference type="AlphaFoldDB" id="A0A9D5BUB7"/>
<reference evidence="1 2" key="1">
    <citation type="journal article" date="2022" name="Hortic Res">
        <title>The genome of Dioscorea zingiberensis sheds light on the biosynthesis, origin and evolution of the medicinally important diosgenin saponins.</title>
        <authorList>
            <person name="Li Y."/>
            <person name="Tan C."/>
            <person name="Li Z."/>
            <person name="Guo J."/>
            <person name="Li S."/>
            <person name="Chen X."/>
            <person name="Wang C."/>
            <person name="Dai X."/>
            <person name="Yang H."/>
            <person name="Song W."/>
            <person name="Hou L."/>
            <person name="Xu J."/>
            <person name="Tong Z."/>
            <person name="Xu A."/>
            <person name="Yuan X."/>
            <person name="Wang W."/>
            <person name="Yang Q."/>
            <person name="Chen L."/>
            <person name="Sun Z."/>
            <person name="Wang K."/>
            <person name="Pan B."/>
            <person name="Chen J."/>
            <person name="Bao Y."/>
            <person name="Liu F."/>
            <person name="Qi X."/>
            <person name="Gang D.R."/>
            <person name="Wen J."/>
            <person name="Li J."/>
        </authorList>
    </citation>
    <scope>NUCLEOTIDE SEQUENCE [LARGE SCALE GENOMIC DNA]</scope>
    <source>
        <strain evidence="1">Dzin_1.0</strain>
    </source>
</reference>
<sequence length="438" mass="47194">MRPASCASGTPAWSTLSRPLDETKHAMAMVTEPLFSSVANALGNLENVPKPPKDLKGMTVFITSTGAWKLGGFGFAISSDQASAGVTSMQPFHFAVLPPLCAELRNLVMQPMILPMVLTIAESQDKADFELSTLPALVPVLSSASGETLLLLVKHAELIINKASQEHLIAHVLPMLVRAYDDTDPRVQEELVKQAILPRVHGLALKTTVAAVRVNALRCLGDLVPSLDKHGVLDILQTLQPVVLLLTACSNTHVYFGSCKLNYGVEFATEHVLPLLFPLLTAQQLNVQQFAKIHALHEGYLKGHSTSSVGNSNLGLGGRIPKANNISGGQHTGPRAADLGSIFSSGNNPHPTPKLAPSPSYCCRKRAGKKSGTSLWRKFLPILCNTYLMKIDFLLFIHFCYAGITGITGMHQFLEKYAMVISSNGNAIRPSELGILNI</sequence>
<keyword evidence="2" id="KW-1185">Reference proteome</keyword>
<dbReference type="OrthoDB" id="79687at2759"/>
<evidence type="ECO:0008006" key="3">
    <source>
        <dbReference type="Google" id="ProtNLM"/>
    </source>
</evidence>
<dbReference type="InterPro" id="IPR011989">
    <property type="entry name" value="ARM-like"/>
</dbReference>
<dbReference type="PANTHER" id="PTHR12984">
    <property type="entry name" value="SCY1-RELATED S/T PROTEIN KINASE-LIKE"/>
    <property type="match status" value="1"/>
</dbReference>
<gene>
    <name evidence="1" type="ORF">J5N97_001151</name>
</gene>
<evidence type="ECO:0000313" key="1">
    <source>
        <dbReference type="EMBL" id="KAJ0960939.1"/>
    </source>
</evidence>
<comment type="caution">
    <text evidence="1">The sequence shown here is derived from an EMBL/GenBank/DDBJ whole genome shotgun (WGS) entry which is preliminary data.</text>
</comment>
<dbReference type="Gene3D" id="1.25.10.10">
    <property type="entry name" value="Leucine-rich Repeat Variant"/>
    <property type="match status" value="1"/>
</dbReference>